<protein>
    <submittedName>
        <fullName evidence="2">Uncharacterized protein</fullName>
    </submittedName>
</protein>
<sequence length="88" mass="10062">MEWHTRSLRTKGEIQCIRDILEARDFSSGEQVSASRQIRQGGRIPIHAPVPKILFLRHMKQGAAPEPPARVYRLSRENRESMILTSAP</sequence>
<evidence type="ECO:0000313" key="1">
    <source>
        <dbReference type="EMBL" id="VFK40925.1"/>
    </source>
</evidence>
<gene>
    <name evidence="2" type="ORF">BECKSD772E_GA0070983_11675</name>
    <name evidence="1" type="ORF">BECKSD772F_GA0070984_107812</name>
</gene>
<reference evidence="2" key="1">
    <citation type="submission" date="2019-02" db="EMBL/GenBank/DDBJ databases">
        <authorList>
            <person name="Gruber-Vodicka R. H."/>
            <person name="Seah K. B. B."/>
        </authorList>
    </citation>
    <scope>NUCLEOTIDE SEQUENCE</scope>
    <source>
        <strain evidence="2">BECK_S1320</strain>
        <strain evidence="1">BECK_S1321</strain>
    </source>
</reference>
<evidence type="ECO:0000313" key="2">
    <source>
        <dbReference type="EMBL" id="VFK49250.1"/>
    </source>
</evidence>
<dbReference type="EMBL" id="CAADFR010000078">
    <property type="protein sequence ID" value="VFK40925.1"/>
    <property type="molecule type" value="Genomic_DNA"/>
</dbReference>
<name>A0A450Z610_9GAMM</name>
<dbReference type="EMBL" id="CAADFU010000167">
    <property type="protein sequence ID" value="VFK49250.1"/>
    <property type="molecule type" value="Genomic_DNA"/>
</dbReference>
<dbReference type="AlphaFoldDB" id="A0A450Z610"/>
<proteinExistence type="predicted"/>
<organism evidence="2">
    <name type="scientific">Candidatus Kentrum sp. SD</name>
    <dbReference type="NCBI Taxonomy" id="2126332"/>
    <lineage>
        <taxon>Bacteria</taxon>
        <taxon>Pseudomonadati</taxon>
        <taxon>Pseudomonadota</taxon>
        <taxon>Gammaproteobacteria</taxon>
        <taxon>Candidatus Kentrum</taxon>
    </lineage>
</organism>
<accession>A0A450Z610</accession>